<keyword evidence="2" id="KW-0732">Signal</keyword>
<dbReference type="InterPro" id="IPR008160">
    <property type="entry name" value="Collagen"/>
</dbReference>
<dbReference type="SUPFAM" id="SSF49313">
    <property type="entry name" value="Cadherin-like"/>
    <property type="match status" value="1"/>
</dbReference>
<protein>
    <recommendedName>
        <fullName evidence="5">Cadherin domain-containing protein</fullName>
    </recommendedName>
</protein>
<accession>A0A1W0X1T6</accession>
<dbReference type="Proteomes" id="UP000192578">
    <property type="component" value="Unassembled WGS sequence"/>
</dbReference>
<evidence type="ECO:0000256" key="2">
    <source>
        <dbReference type="SAM" id="SignalP"/>
    </source>
</evidence>
<sequence>MFIGRLSLFSVILTTFVHGLNADEVRGKRQTPDGPVFTQSSFNFCVQNPSQGTVVGKVTLSNVGTRQSFFSFPTFNDNLSIDQASGSITIVGILPTTQNLIVQAMDMMGRAATASVTITTGNSCSNTGNNGNTGNTGNSGNNANNGNTGNNGNNGNTGNSGNNGNTGNSGNSGSSTISFPQLSYLFQLPSCKVATIIGQVAVSSVPPGTTVTYSMDPYDYNNLKIIPDTGVIYLRGGIVGNFVTTVTATSSTGEIESVPVVISSNVCGLGANSAWLLTFPQESYRFQLSSCAAGTFIGQVAVKTVPAGQSVMYNMNPTNYNNVRLTPESNKMFSKLGVYVLLASTVVLATNLEHRSRQGRQTSLTFPQRFYQFVLPSCAYGTFIGQIAADNVPVPDVKLTYTMSPSNARTLQLFPNDGKLFLIGSIEGTLTFTVTATTSTGQTTSVPVTITSNVCGGMQSGRLYDDGEVV</sequence>
<evidence type="ECO:0008006" key="5">
    <source>
        <dbReference type="Google" id="ProtNLM"/>
    </source>
</evidence>
<evidence type="ECO:0000313" key="3">
    <source>
        <dbReference type="EMBL" id="OQV21439.1"/>
    </source>
</evidence>
<feature type="region of interest" description="Disordered" evidence="1">
    <location>
        <begin position="120"/>
        <end position="173"/>
    </location>
</feature>
<dbReference type="AlphaFoldDB" id="A0A1W0X1T6"/>
<keyword evidence="4" id="KW-1185">Reference proteome</keyword>
<evidence type="ECO:0000256" key="1">
    <source>
        <dbReference type="SAM" id="MobiDB-lite"/>
    </source>
</evidence>
<name>A0A1W0X1T6_HYPEX</name>
<dbReference type="Pfam" id="PF01391">
    <property type="entry name" value="Collagen"/>
    <property type="match status" value="1"/>
</dbReference>
<dbReference type="InterPro" id="IPR015919">
    <property type="entry name" value="Cadherin-like_sf"/>
</dbReference>
<organism evidence="3 4">
    <name type="scientific">Hypsibius exemplaris</name>
    <name type="common">Freshwater tardigrade</name>
    <dbReference type="NCBI Taxonomy" id="2072580"/>
    <lineage>
        <taxon>Eukaryota</taxon>
        <taxon>Metazoa</taxon>
        <taxon>Ecdysozoa</taxon>
        <taxon>Tardigrada</taxon>
        <taxon>Eutardigrada</taxon>
        <taxon>Parachela</taxon>
        <taxon>Hypsibioidea</taxon>
        <taxon>Hypsibiidae</taxon>
        <taxon>Hypsibius</taxon>
    </lineage>
</organism>
<reference evidence="4" key="1">
    <citation type="submission" date="2017-01" db="EMBL/GenBank/DDBJ databases">
        <title>Comparative genomics of anhydrobiosis in the tardigrade Hypsibius dujardini.</title>
        <authorList>
            <person name="Yoshida Y."/>
            <person name="Koutsovoulos G."/>
            <person name="Laetsch D."/>
            <person name="Stevens L."/>
            <person name="Kumar S."/>
            <person name="Horikawa D."/>
            <person name="Ishino K."/>
            <person name="Komine S."/>
            <person name="Tomita M."/>
            <person name="Blaxter M."/>
            <person name="Arakawa K."/>
        </authorList>
    </citation>
    <scope>NUCLEOTIDE SEQUENCE [LARGE SCALE GENOMIC DNA]</scope>
    <source>
        <strain evidence="4">Z151</strain>
    </source>
</reference>
<dbReference type="GO" id="GO:0016020">
    <property type="term" value="C:membrane"/>
    <property type="evidence" value="ECO:0007669"/>
    <property type="project" value="InterPro"/>
</dbReference>
<proteinExistence type="predicted"/>
<gene>
    <name evidence="3" type="ORF">BV898_04646</name>
</gene>
<dbReference type="GO" id="GO:0005509">
    <property type="term" value="F:calcium ion binding"/>
    <property type="evidence" value="ECO:0007669"/>
    <property type="project" value="InterPro"/>
</dbReference>
<feature type="signal peptide" evidence="2">
    <location>
        <begin position="1"/>
        <end position="22"/>
    </location>
</feature>
<evidence type="ECO:0000313" key="4">
    <source>
        <dbReference type="Proteomes" id="UP000192578"/>
    </source>
</evidence>
<comment type="caution">
    <text evidence="3">The sequence shown here is derived from an EMBL/GenBank/DDBJ whole genome shotgun (WGS) entry which is preliminary data.</text>
</comment>
<dbReference type="EMBL" id="MTYJ01000023">
    <property type="protein sequence ID" value="OQV21439.1"/>
    <property type="molecule type" value="Genomic_DNA"/>
</dbReference>
<feature type="chain" id="PRO_5012393368" description="Cadherin domain-containing protein" evidence="2">
    <location>
        <begin position="23"/>
        <end position="470"/>
    </location>
</feature>